<reference evidence="3" key="1">
    <citation type="submission" date="2021-12" db="EMBL/GenBank/DDBJ databases">
        <authorList>
            <person name="Rodrigo-Torres L."/>
            <person name="Arahal R. D."/>
            <person name="Lucena T."/>
        </authorList>
    </citation>
    <scope>NUCLEOTIDE SEQUENCE</scope>
    <source>
        <strain evidence="3">CECT 8226</strain>
    </source>
</reference>
<evidence type="ECO:0000259" key="2">
    <source>
        <dbReference type="Pfam" id="PF00419"/>
    </source>
</evidence>
<keyword evidence="1" id="KW-0472">Membrane</keyword>
<sequence length="430" mass="47192">MNIQYQLMNSNQTGAAPVHKYIASLSLFIVFIISLAWSTKPQASYNTAFSQAQVAALEIGQCIYETEPSFTPSLFTGTLTAQQNIMGTVLNTISYTKAGGEVNTGLVFCRCYGQTNPDYLHFRANVPYPRTTVTFPDGTTDSGFFQINPYIALKVEIDLITAGTTASAVTKNILDVQSTKHTNYKTTDHLCKPGQNLGFAGDAATRWYQGFQPFQVETAMTGEVTIALLKPVINQITMTNQPIATIYATVSEHVDPITVNNPNDYWMQLSIDIDVDALSHTCVPEVENHVVQLLPTRGNNFDHAGAIPNNYSATSFDLTYVCDFKADNSVKMALFATPANSNYPHVIKANYRAGSSHNDNLGVVVKQRNGTGTILNPTTMNEVNHDIYSNVGVAQEQYTFELEAYPTKTTNDEVIVGEYEASATIQLSFD</sequence>
<protein>
    <recommendedName>
        <fullName evidence="2">Fimbrial-type adhesion domain-containing protein</fullName>
    </recommendedName>
</protein>
<evidence type="ECO:0000313" key="4">
    <source>
        <dbReference type="Proteomes" id="UP000838160"/>
    </source>
</evidence>
<organism evidence="3 4">
    <name type="scientific">Vibrio hippocampi</name>
    <dbReference type="NCBI Taxonomy" id="654686"/>
    <lineage>
        <taxon>Bacteria</taxon>
        <taxon>Pseudomonadati</taxon>
        <taxon>Pseudomonadota</taxon>
        <taxon>Gammaproteobacteria</taxon>
        <taxon>Vibrionales</taxon>
        <taxon>Vibrionaceae</taxon>
        <taxon>Vibrio</taxon>
    </lineage>
</organism>
<keyword evidence="4" id="KW-1185">Reference proteome</keyword>
<dbReference type="RefSeq" id="WP_237486970.1">
    <property type="nucleotide sequence ID" value="NZ_CAKLCM010000003.1"/>
</dbReference>
<dbReference type="SUPFAM" id="SSF49401">
    <property type="entry name" value="Bacterial adhesins"/>
    <property type="match status" value="1"/>
</dbReference>
<dbReference type="Pfam" id="PF00419">
    <property type="entry name" value="Fimbrial"/>
    <property type="match status" value="1"/>
</dbReference>
<dbReference type="EMBL" id="CAKLCM010000003">
    <property type="protein sequence ID" value="CAH0530406.1"/>
    <property type="molecule type" value="Genomic_DNA"/>
</dbReference>
<keyword evidence="1" id="KW-1133">Transmembrane helix</keyword>
<feature type="transmembrane region" description="Helical" evidence="1">
    <location>
        <begin position="21"/>
        <end position="39"/>
    </location>
</feature>
<comment type="caution">
    <text evidence="3">The sequence shown here is derived from an EMBL/GenBank/DDBJ whole genome shotgun (WGS) entry which is preliminary data.</text>
</comment>
<name>A0ABN8DPX5_9VIBR</name>
<proteinExistence type="predicted"/>
<dbReference type="InterPro" id="IPR036937">
    <property type="entry name" value="Adhesion_dom_fimbrial_sf"/>
</dbReference>
<dbReference type="Proteomes" id="UP000838160">
    <property type="component" value="Unassembled WGS sequence"/>
</dbReference>
<dbReference type="InterPro" id="IPR000259">
    <property type="entry name" value="Adhesion_dom_fimbrial"/>
</dbReference>
<evidence type="ECO:0000256" key="1">
    <source>
        <dbReference type="SAM" id="Phobius"/>
    </source>
</evidence>
<gene>
    <name evidence="3" type="ORF">VHP8226_04049</name>
</gene>
<dbReference type="Gene3D" id="2.60.40.1090">
    <property type="entry name" value="Fimbrial-type adhesion domain"/>
    <property type="match status" value="1"/>
</dbReference>
<feature type="domain" description="Fimbrial-type adhesion" evidence="2">
    <location>
        <begin position="279"/>
        <end position="430"/>
    </location>
</feature>
<dbReference type="InterPro" id="IPR008966">
    <property type="entry name" value="Adhesion_dom_sf"/>
</dbReference>
<keyword evidence="1" id="KW-0812">Transmembrane</keyword>
<evidence type="ECO:0000313" key="3">
    <source>
        <dbReference type="EMBL" id="CAH0530406.1"/>
    </source>
</evidence>
<accession>A0ABN8DPX5</accession>